<gene>
    <name evidence="2" type="ORF">C8A01DRAFT_18567</name>
</gene>
<evidence type="ECO:0000256" key="1">
    <source>
        <dbReference type="SAM" id="SignalP"/>
    </source>
</evidence>
<sequence>MRHPSIITAAAFLFNFQPSASIPLASPPSEVGQPCGQALGDCAGTLTCIPLSTNCTQWVNTWNEGCPGTCQDIDISKQQIYTLCGGWGLMDDCDERRESCIADPRYADQCGPSCDGPGICWPYADICGGETQTACPAGKACFEDLICLPLRFGSDYYEKSKLEEITRTDQDGWQEDV</sequence>
<feature type="signal peptide" evidence="1">
    <location>
        <begin position="1"/>
        <end position="21"/>
    </location>
</feature>
<proteinExistence type="predicted"/>
<keyword evidence="3" id="KW-1185">Reference proteome</keyword>
<dbReference type="Proteomes" id="UP001303115">
    <property type="component" value="Unassembled WGS sequence"/>
</dbReference>
<protein>
    <submittedName>
        <fullName evidence="2">Uncharacterized protein</fullName>
    </submittedName>
</protein>
<organism evidence="2 3">
    <name type="scientific">Parachaetomium inaequale</name>
    <dbReference type="NCBI Taxonomy" id="2588326"/>
    <lineage>
        <taxon>Eukaryota</taxon>
        <taxon>Fungi</taxon>
        <taxon>Dikarya</taxon>
        <taxon>Ascomycota</taxon>
        <taxon>Pezizomycotina</taxon>
        <taxon>Sordariomycetes</taxon>
        <taxon>Sordariomycetidae</taxon>
        <taxon>Sordariales</taxon>
        <taxon>Chaetomiaceae</taxon>
        <taxon>Parachaetomium</taxon>
    </lineage>
</organism>
<dbReference type="AlphaFoldDB" id="A0AAN6PE35"/>
<evidence type="ECO:0000313" key="3">
    <source>
        <dbReference type="Proteomes" id="UP001303115"/>
    </source>
</evidence>
<reference evidence="3" key="1">
    <citation type="journal article" date="2023" name="Mol. Phylogenet. Evol.">
        <title>Genome-scale phylogeny and comparative genomics of the fungal order Sordariales.</title>
        <authorList>
            <person name="Hensen N."/>
            <person name="Bonometti L."/>
            <person name="Westerberg I."/>
            <person name="Brannstrom I.O."/>
            <person name="Guillou S."/>
            <person name="Cros-Aarteil S."/>
            <person name="Calhoun S."/>
            <person name="Haridas S."/>
            <person name="Kuo A."/>
            <person name="Mondo S."/>
            <person name="Pangilinan J."/>
            <person name="Riley R."/>
            <person name="LaButti K."/>
            <person name="Andreopoulos B."/>
            <person name="Lipzen A."/>
            <person name="Chen C."/>
            <person name="Yan M."/>
            <person name="Daum C."/>
            <person name="Ng V."/>
            <person name="Clum A."/>
            <person name="Steindorff A."/>
            <person name="Ohm R.A."/>
            <person name="Martin F."/>
            <person name="Silar P."/>
            <person name="Natvig D.O."/>
            <person name="Lalanne C."/>
            <person name="Gautier V."/>
            <person name="Ament-Velasquez S.L."/>
            <person name="Kruys A."/>
            <person name="Hutchinson M.I."/>
            <person name="Powell A.J."/>
            <person name="Barry K."/>
            <person name="Miller A.N."/>
            <person name="Grigoriev I.V."/>
            <person name="Debuchy R."/>
            <person name="Gladieux P."/>
            <person name="Hiltunen Thoren M."/>
            <person name="Johannesson H."/>
        </authorList>
    </citation>
    <scope>NUCLEOTIDE SEQUENCE [LARGE SCALE GENOMIC DNA]</scope>
    <source>
        <strain evidence="3">CBS 284.82</strain>
    </source>
</reference>
<feature type="chain" id="PRO_5042920586" evidence="1">
    <location>
        <begin position="22"/>
        <end position="177"/>
    </location>
</feature>
<evidence type="ECO:0000313" key="2">
    <source>
        <dbReference type="EMBL" id="KAK4034671.1"/>
    </source>
</evidence>
<comment type="caution">
    <text evidence="2">The sequence shown here is derived from an EMBL/GenBank/DDBJ whole genome shotgun (WGS) entry which is preliminary data.</text>
</comment>
<dbReference type="EMBL" id="MU854470">
    <property type="protein sequence ID" value="KAK4034671.1"/>
    <property type="molecule type" value="Genomic_DNA"/>
</dbReference>
<name>A0AAN6PE35_9PEZI</name>
<accession>A0AAN6PE35</accession>
<keyword evidence="1" id="KW-0732">Signal</keyword>